<comment type="subcellular location">
    <subcellularLocation>
        <location evidence="1">Membrane</location>
        <topology evidence="1">Single-pass membrane protein</topology>
    </subcellularLocation>
</comment>
<evidence type="ECO:0000256" key="4">
    <source>
        <dbReference type="ARBA" id="ARBA00022927"/>
    </source>
</evidence>
<reference evidence="8" key="1">
    <citation type="submission" date="2022-10" db="EMBL/GenBank/DDBJ databases">
        <title>The WGS of Solirubrobacter ginsenosidimutans DSM 21036.</title>
        <authorList>
            <person name="Jiang Z."/>
        </authorList>
    </citation>
    <scope>NUCLEOTIDE SEQUENCE</scope>
    <source>
        <strain evidence="8">DSM 21036</strain>
    </source>
</reference>
<evidence type="ECO:0000256" key="6">
    <source>
        <dbReference type="ARBA" id="ARBA00023010"/>
    </source>
</evidence>
<proteinExistence type="predicted"/>
<comment type="caution">
    <text evidence="8">The sequence shown here is derived from an EMBL/GenBank/DDBJ whole genome shotgun (WGS) entry which is preliminary data.</text>
</comment>
<keyword evidence="6" id="KW-0811">Translocation</keyword>
<dbReference type="AlphaFoldDB" id="A0A9X3MSU1"/>
<gene>
    <name evidence="8" type="ORF">OM076_09910</name>
</gene>
<dbReference type="Proteomes" id="UP001149140">
    <property type="component" value="Unassembled WGS sequence"/>
</dbReference>
<evidence type="ECO:0000256" key="1">
    <source>
        <dbReference type="ARBA" id="ARBA00004167"/>
    </source>
</evidence>
<dbReference type="Gene3D" id="1.20.5.3310">
    <property type="match status" value="1"/>
</dbReference>
<dbReference type="Pfam" id="PF02416">
    <property type="entry name" value="TatA_B_E"/>
    <property type="match status" value="1"/>
</dbReference>
<keyword evidence="3" id="KW-0812">Transmembrane</keyword>
<evidence type="ECO:0000256" key="2">
    <source>
        <dbReference type="ARBA" id="ARBA00022448"/>
    </source>
</evidence>
<evidence type="ECO:0000313" key="9">
    <source>
        <dbReference type="Proteomes" id="UP001149140"/>
    </source>
</evidence>
<keyword evidence="2" id="KW-0813">Transport</keyword>
<keyword evidence="7" id="KW-0472">Membrane</keyword>
<evidence type="ECO:0000256" key="5">
    <source>
        <dbReference type="ARBA" id="ARBA00022989"/>
    </source>
</evidence>
<sequence>MEIAIVAVIALLVLGPKRLPSAGRSLGAGIREFKDSISGRSATAELDGTKAAEEKPV</sequence>
<dbReference type="EMBL" id="JAPDOD010000006">
    <property type="protein sequence ID" value="MDA0160578.1"/>
    <property type="molecule type" value="Genomic_DNA"/>
</dbReference>
<dbReference type="GO" id="GO:0016020">
    <property type="term" value="C:membrane"/>
    <property type="evidence" value="ECO:0007669"/>
    <property type="project" value="UniProtKB-ARBA"/>
</dbReference>
<keyword evidence="4" id="KW-0653">Protein transport</keyword>
<evidence type="ECO:0000313" key="8">
    <source>
        <dbReference type="EMBL" id="MDA0160578.1"/>
    </source>
</evidence>
<accession>A0A9X3MSU1</accession>
<evidence type="ECO:0000256" key="7">
    <source>
        <dbReference type="ARBA" id="ARBA00023136"/>
    </source>
</evidence>
<protein>
    <submittedName>
        <fullName evidence="8">Twin-arginine translocase TatA/TatE family subunit</fullName>
    </submittedName>
</protein>
<evidence type="ECO:0000256" key="3">
    <source>
        <dbReference type="ARBA" id="ARBA00022692"/>
    </source>
</evidence>
<dbReference type="GO" id="GO:0015031">
    <property type="term" value="P:protein transport"/>
    <property type="evidence" value="ECO:0007669"/>
    <property type="project" value="UniProtKB-KW"/>
</dbReference>
<organism evidence="8 9">
    <name type="scientific">Solirubrobacter ginsenosidimutans</name>
    <dbReference type="NCBI Taxonomy" id="490573"/>
    <lineage>
        <taxon>Bacteria</taxon>
        <taxon>Bacillati</taxon>
        <taxon>Actinomycetota</taxon>
        <taxon>Thermoleophilia</taxon>
        <taxon>Solirubrobacterales</taxon>
        <taxon>Solirubrobacteraceae</taxon>
        <taxon>Solirubrobacter</taxon>
    </lineage>
</organism>
<dbReference type="RefSeq" id="WP_270039499.1">
    <property type="nucleotide sequence ID" value="NZ_JAPDOD010000006.1"/>
</dbReference>
<dbReference type="InterPro" id="IPR003369">
    <property type="entry name" value="TatA/B/E"/>
</dbReference>
<dbReference type="PANTHER" id="PTHR42982:SF1">
    <property type="entry name" value="SEC-INDEPENDENT PROTEIN TRANSLOCASE PROTEIN TATA"/>
    <property type="match status" value="1"/>
</dbReference>
<keyword evidence="9" id="KW-1185">Reference proteome</keyword>
<keyword evidence="5" id="KW-1133">Transmembrane helix</keyword>
<name>A0A9X3MSU1_9ACTN</name>
<dbReference type="PANTHER" id="PTHR42982">
    <property type="entry name" value="SEC-INDEPENDENT PROTEIN TRANSLOCASE PROTEIN TATA"/>
    <property type="match status" value="1"/>
</dbReference>